<dbReference type="CDD" id="cd00085">
    <property type="entry name" value="HNHc"/>
    <property type="match status" value="1"/>
</dbReference>
<dbReference type="Gene3D" id="1.10.30.50">
    <property type="match status" value="1"/>
</dbReference>
<dbReference type="SMART" id="SM00507">
    <property type="entry name" value="HNHc"/>
    <property type="match status" value="1"/>
</dbReference>
<proteinExistence type="predicted"/>
<sequence>MGEDTQCPTCEREDFASKRGLKIHHKTAHGVSLKPRVECEQCGDEFMVKPRRKDTARFCSNECQRAFFDENHRKTVSCDWCGEEYEVKAAEADNTRFCSRNCLSRSRKEGFTGKTNPRWKGGFRTVSCEVCGEEYEVRAAKKAQTRFCSYECKGIKYQEERRGKGNPRWKGGFFDIASRVRSLLGGTDWDRLAPQVRESECECCGAVATEDDRAHHVHHIVPILAGGTNEEWNLMTLCPECHRRVEEFTKTFVDRVLVEFVSDESI</sequence>
<dbReference type="InterPro" id="IPR002711">
    <property type="entry name" value="HNH"/>
</dbReference>
<dbReference type="Pfam" id="PF01844">
    <property type="entry name" value="HNH"/>
    <property type="match status" value="1"/>
</dbReference>
<comment type="caution">
    <text evidence="2">The sequence shown here is derived from an EMBL/GenBank/DDBJ whole genome shotgun (WGS) entry which is preliminary data.</text>
</comment>
<gene>
    <name evidence="2" type="ORF">DJ78_05645</name>
</gene>
<protein>
    <recommendedName>
        <fullName evidence="1">HNH nuclease domain-containing protein</fullName>
    </recommendedName>
</protein>
<dbReference type="Gene3D" id="3.30.60.160">
    <property type="match status" value="1"/>
</dbReference>
<evidence type="ECO:0000259" key="1">
    <source>
        <dbReference type="SMART" id="SM00507"/>
    </source>
</evidence>
<dbReference type="GO" id="GO:0008270">
    <property type="term" value="F:zinc ion binding"/>
    <property type="evidence" value="ECO:0007669"/>
    <property type="project" value="InterPro"/>
</dbReference>
<dbReference type="GO" id="GO:0004519">
    <property type="term" value="F:endonuclease activity"/>
    <property type="evidence" value="ECO:0007669"/>
    <property type="project" value="InterPro"/>
</dbReference>
<dbReference type="AlphaFoldDB" id="A0A256JR53"/>
<dbReference type="InterPro" id="IPR003615">
    <property type="entry name" value="HNH_nuc"/>
</dbReference>
<name>A0A256JR53_HALEZ</name>
<feature type="domain" description="HNH nuclease" evidence="1">
    <location>
        <begin position="191"/>
        <end position="243"/>
    </location>
</feature>
<dbReference type="RefSeq" id="WP_094582826.1">
    <property type="nucleotide sequence ID" value="NZ_NHPB01000034.1"/>
</dbReference>
<organism evidence="2 3">
    <name type="scientific">Halorubrum ezzemoulense</name>
    <name type="common">Halorubrum chaoviator</name>
    <dbReference type="NCBI Taxonomy" id="337243"/>
    <lineage>
        <taxon>Archaea</taxon>
        <taxon>Methanobacteriati</taxon>
        <taxon>Methanobacteriota</taxon>
        <taxon>Stenosarchaea group</taxon>
        <taxon>Halobacteria</taxon>
        <taxon>Halobacteriales</taxon>
        <taxon>Haloferacaceae</taxon>
        <taxon>Halorubrum</taxon>
    </lineage>
</organism>
<dbReference type="GO" id="GO:0003676">
    <property type="term" value="F:nucleic acid binding"/>
    <property type="evidence" value="ECO:0007669"/>
    <property type="project" value="InterPro"/>
</dbReference>
<evidence type="ECO:0000313" key="3">
    <source>
        <dbReference type="Proteomes" id="UP000216758"/>
    </source>
</evidence>
<dbReference type="Proteomes" id="UP000216758">
    <property type="component" value="Unassembled WGS sequence"/>
</dbReference>
<dbReference type="OrthoDB" id="11472at2157"/>
<dbReference type="EMBL" id="NHPB01000034">
    <property type="protein sequence ID" value="OYR71338.1"/>
    <property type="molecule type" value="Genomic_DNA"/>
</dbReference>
<accession>A0A256JR53</accession>
<dbReference type="InterPro" id="IPR038603">
    <property type="entry name" value="Znf_FCS_sf"/>
</dbReference>
<reference evidence="2 3" key="1">
    <citation type="journal article" date="2014" name="Front. Microbiol.">
        <title>Population and genomic analysis of the genus Halorubrum.</title>
        <authorList>
            <person name="Fullmer M.S."/>
            <person name="Soucy S.M."/>
            <person name="Swithers K.S."/>
            <person name="Makkay A.M."/>
            <person name="Wheeler R."/>
            <person name="Ventosa A."/>
            <person name="Gogarten J.P."/>
            <person name="Papke R.T."/>
        </authorList>
    </citation>
    <scope>NUCLEOTIDE SEQUENCE [LARGE SCALE GENOMIC DNA]</scope>
    <source>
        <strain evidence="2 3">G37</strain>
    </source>
</reference>
<evidence type="ECO:0000313" key="2">
    <source>
        <dbReference type="EMBL" id="OYR71338.1"/>
    </source>
</evidence>